<dbReference type="InterPro" id="IPR020449">
    <property type="entry name" value="Tscrpt_reg_AraC-type_HTH"/>
</dbReference>
<dbReference type="EMBL" id="CP025096">
    <property type="protein sequence ID" value="AUD01915.1"/>
    <property type="molecule type" value="Genomic_DNA"/>
</dbReference>
<sequence length="148" mass="17089">MTFYAETVRQIKQDHYPKEQLTRQIIKSKQFIDSNFAESIDLDRIAEVAFYSKFHFIRCFKSLYGRTPNQYLTTVRIEKAKQLLQTDDSVTGVCYAVGFDSVTSFSALFKKSTGMTPSGYRSRKKQFSRRGIGNPFGDLLSNRLNNIE</sequence>
<dbReference type="AlphaFoldDB" id="A0A2K8YWA3"/>
<dbReference type="SMART" id="SM00342">
    <property type="entry name" value="HTH_ARAC"/>
    <property type="match status" value="1"/>
</dbReference>
<dbReference type="PANTHER" id="PTHR43280:SF28">
    <property type="entry name" value="HTH-TYPE TRANSCRIPTIONAL ACTIVATOR RHAS"/>
    <property type="match status" value="1"/>
</dbReference>
<evidence type="ECO:0000313" key="6">
    <source>
        <dbReference type="Proteomes" id="UP000232883"/>
    </source>
</evidence>
<dbReference type="GO" id="GO:0043565">
    <property type="term" value="F:sequence-specific DNA binding"/>
    <property type="evidence" value="ECO:0007669"/>
    <property type="project" value="InterPro"/>
</dbReference>
<dbReference type="Gene3D" id="1.10.10.60">
    <property type="entry name" value="Homeodomain-like"/>
    <property type="match status" value="2"/>
</dbReference>
<feature type="domain" description="HTH araC/xylS-type" evidence="4">
    <location>
        <begin position="26"/>
        <end position="123"/>
    </location>
</feature>
<dbReference type="InterPro" id="IPR018062">
    <property type="entry name" value="HTH_AraC-typ_CS"/>
</dbReference>
<dbReference type="InterPro" id="IPR018060">
    <property type="entry name" value="HTH_AraC"/>
</dbReference>
<proteinExistence type="predicted"/>
<dbReference type="Pfam" id="PF12833">
    <property type="entry name" value="HTH_18"/>
    <property type="match status" value="1"/>
</dbReference>
<organism evidence="5 6">
    <name type="scientific">Spirosoma pollinicola</name>
    <dbReference type="NCBI Taxonomy" id="2057025"/>
    <lineage>
        <taxon>Bacteria</taxon>
        <taxon>Pseudomonadati</taxon>
        <taxon>Bacteroidota</taxon>
        <taxon>Cytophagia</taxon>
        <taxon>Cytophagales</taxon>
        <taxon>Cytophagaceae</taxon>
        <taxon>Spirosoma</taxon>
    </lineage>
</organism>
<reference evidence="5 6" key="1">
    <citation type="submission" date="2017-11" db="EMBL/GenBank/DDBJ databases">
        <title>Taxonomic description and genome sequences of Spirosoma HA7 sp. nov., isolated from pollen microhabitat of Corylus avellana.</title>
        <authorList>
            <person name="Ambika Manirajan B."/>
            <person name="Suarez C."/>
            <person name="Ratering S."/>
            <person name="Geissler-Plaum R."/>
            <person name="Cardinale M."/>
            <person name="Sylvia S."/>
        </authorList>
    </citation>
    <scope>NUCLEOTIDE SEQUENCE [LARGE SCALE GENOMIC DNA]</scope>
    <source>
        <strain evidence="5 6">HA7</strain>
    </source>
</reference>
<name>A0A2K8YWA3_9BACT</name>
<evidence type="ECO:0000256" key="2">
    <source>
        <dbReference type="ARBA" id="ARBA00023125"/>
    </source>
</evidence>
<evidence type="ECO:0000259" key="4">
    <source>
        <dbReference type="PROSITE" id="PS01124"/>
    </source>
</evidence>
<dbReference type="RefSeq" id="WP_100987635.1">
    <property type="nucleotide sequence ID" value="NZ_CP025096.1"/>
</dbReference>
<dbReference type="PROSITE" id="PS01124">
    <property type="entry name" value="HTH_ARAC_FAMILY_2"/>
    <property type="match status" value="1"/>
</dbReference>
<evidence type="ECO:0000313" key="5">
    <source>
        <dbReference type="EMBL" id="AUD01915.1"/>
    </source>
</evidence>
<evidence type="ECO:0000256" key="1">
    <source>
        <dbReference type="ARBA" id="ARBA00023015"/>
    </source>
</evidence>
<dbReference type="InterPro" id="IPR009057">
    <property type="entry name" value="Homeodomain-like_sf"/>
</dbReference>
<dbReference type="GO" id="GO:0003700">
    <property type="term" value="F:DNA-binding transcription factor activity"/>
    <property type="evidence" value="ECO:0007669"/>
    <property type="project" value="InterPro"/>
</dbReference>
<gene>
    <name evidence="5" type="ORF">CWM47_08840</name>
</gene>
<keyword evidence="3" id="KW-0804">Transcription</keyword>
<accession>A0A2K8YWA3</accession>
<keyword evidence="6" id="KW-1185">Reference proteome</keyword>
<dbReference type="PROSITE" id="PS00041">
    <property type="entry name" value="HTH_ARAC_FAMILY_1"/>
    <property type="match status" value="1"/>
</dbReference>
<dbReference type="OrthoDB" id="642439at2"/>
<dbReference type="SUPFAM" id="SSF46689">
    <property type="entry name" value="Homeodomain-like"/>
    <property type="match status" value="2"/>
</dbReference>
<dbReference type="Proteomes" id="UP000232883">
    <property type="component" value="Chromosome"/>
</dbReference>
<keyword evidence="2" id="KW-0238">DNA-binding</keyword>
<dbReference type="PANTHER" id="PTHR43280">
    <property type="entry name" value="ARAC-FAMILY TRANSCRIPTIONAL REGULATOR"/>
    <property type="match status" value="1"/>
</dbReference>
<dbReference type="PRINTS" id="PR00032">
    <property type="entry name" value="HTHARAC"/>
</dbReference>
<protein>
    <submittedName>
        <fullName evidence="5">AraC family transcriptional regulator</fullName>
    </submittedName>
</protein>
<keyword evidence="1" id="KW-0805">Transcription regulation</keyword>
<evidence type="ECO:0000256" key="3">
    <source>
        <dbReference type="ARBA" id="ARBA00023163"/>
    </source>
</evidence>
<dbReference type="KEGG" id="spir:CWM47_08840"/>